<dbReference type="AlphaFoldDB" id="Q2TXU0"/>
<dbReference type="GeneID" id="5999864"/>
<dbReference type="RefSeq" id="XP_023093999.1">
    <property type="nucleotide sequence ID" value="XM_023233852.1"/>
</dbReference>
<reference evidence="2 3" key="1">
    <citation type="journal article" date="2005" name="Nature">
        <title>Genome sequencing and analysis of Aspergillus oryzae.</title>
        <authorList>
            <person name="Machida M."/>
            <person name="Asai K."/>
            <person name="Sano M."/>
            <person name="Tanaka T."/>
            <person name="Kumagai T."/>
            <person name="Terai G."/>
            <person name="Kusumoto K."/>
            <person name="Arima T."/>
            <person name="Akita O."/>
            <person name="Kashiwagi Y."/>
            <person name="Abe K."/>
            <person name="Gomi K."/>
            <person name="Horiuchi H."/>
            <person name="Kitamoto K."/>
            <person name="Kobayashi T."/>
            <person name="Takeuchi M."/>
            <person name="Denning D.W."/>
            <person name="Galagan J.E."/>
            <person name="Nierman W.C."/>
            <person name="Yu J."/>
            <person name="Archer D.B."/>
            <person name="Bennett J.W."/>
            <person name="Bhatnagar D."/>
            <person name="Cleveland T.E."/>
            <person name="Fedorova N.D."/>
            <person name="Gotoh O."/>
            <person name="Horikawa H."/>
            <person name="Hosoyama A."/>
            <person name="Ichinomiya M."/>
            <person name="Igarashi R."/>
            <person name="Iwashita K."/>
            <person name="Juvvadi P.R."/>
            <person name="Kato M."/>
            <person name="Kato Y."/>
            <person name="Kin T."/>
            <person name="Kokubun A."/>
            <person name="Maeda H."/>
            <person name="Maeyama N."/>
            <person name="Maruyama J."/>
            <person name="Nagasaki H."/>
            <person name="Nakajima T."/>
            <person name="Oda K."/>
            <person name="Okada K."/>
            <person name="Paulsen I."/>
            <person name="Sakamoto K."/>
            <person name="Sawano T."/>
            <person name="Takahashi M."/>
            <person name="Takase K."/>
            <person name="Terabayashi Y."/>
            <person name="Wortman J."/>
            <person name="Yamada O."/>
            <person name="Yamagata Y."/>
            <person name="Anazawa H."/>
            <person name="Hata Y."/>
            <person name="Koide Y."/>
            <person name="Komori T."/>
            <person name="Koyama Y."/>
            <person name="Minetoki T."/>
            <person name="Suharnan S."/>
            <person name="Tanaka A."/>
            <person name="Isono K."/>
            <person name="Kuhara S."/>
            <person name="Ogasawara N."/>
            <person name="Kikuchi H."/>
        </authorList>
    </citation>
    <scope>NUCLEOTIDE SEQUENCE [LARGE SCALE GENOMIC DNA]</scope>
    <source>
        <strain evidence="3">ATCC 42149 / RIB 40</strain>
    </source>
</reference>
<evidence type="ECO:0000256" key="1">
    <source>
        <dbReference type="SAM" id="MobiDB-lite"/>
    </source>
</evidence>
<evidence type="ECO:0000313" key="3">
    <source>
        <dbReference type="Proteomes" id="UP000006564"/>
    </source>
</evidence>
<dbReference type="KEGG" id="aor:AO090010000013"/>
<feature type="region of interest" description="Disordered" evidence="1">
    <location>
        <begin position="50"/>
        <end position="69"/>
    </location>
</feature>
<feature type="region of interest" description="Disordered" evidence="1">
    <location>
        <begin position="81"/>
        <end position="104"/>
    </location>
</feature>
<accession>Q2TXU0</accession>
<keyword evidence="3" id="KW-1185">Reference proteome</keyword>
<dbReference type="EMBL" id="BA000056">
    <property type="protein sequence ID" value="BAE65933.1"/>
    <property type="molecule type" value="Genomic_DNA"/>
</dbReference>
<dbReference type="EMBL" id="AP007175">
    <property type="protein sequence ID" value="BAE65933.1"/>
    <property type="molecule type" value="Genomic_DNA"/>
</dbReference>
<protein>
    <submittedName>
        <fullName evidence="2">DNA, SC010</fullName>
    </submittedName>
</protein>
<sequence>MIELDHYGVASFDCLRWIHLSKSFTVDLVLLFFSLLSSVEPEWLKNNPFEKTSGRTPYSSSGDFRKGRRIPRCQCGHRLGKVESAEEPEEFASDVPGRMNHGGC</sequence>
<organism evidence="2 3">
    <name type="scientific">Aspergillus oryzae (strain ATCC 42149 / RIB 40)</name>
    <name type="common">Yellow koji mold</name>
    <dbReference type="NCBI Taxonomy" id="510516"/>
    <lineage>
        <taxon>Eukaryota</taxon>
        <taxon>Fungi</taxon>
        <taxon>Dikarya</taxon>
        <taxon>Ascomycota</taxon>
        <taxon>Pezizomycotina</taxon>
        <taxon>Eurotiomycetes</taxon>
        <taxon>Eurotiomycetidae</taxon>
        <taxon>Eurotiales</taxon>
        <taxon>Aspergillaceae</taxon>
        <taxon>Aspergillus</taxon>
        <taxon>Aspergillus subgen. Circumdati</taxon>
    </lineage>
</organism>
<gene>
    <name evidence="2" type="ORF">AO090010000013</name>
</gene>
<name>Q2TXU0_ASPOR</name>
<evidence type="ECO:0000313" key="2">
    <source>
        <dbReference type="EMBL" id="BAE65933.1"/>
    </source>
</evidence>
<dbReference type="HOGENOM" id="CLU_2249549_0_0_1"/>
<dbReference type="VEuPathDB" id="FungiDB:AO090010000013"/>
<proteinExistence type="predicted"/>
<dbReference type="Proteomes" id="UP000006564">
    <property type="component" value="Chromosome 8"/>
</dbReference>